<keyword evidence="3 9" id="KW-0217">Developmental protein</keyword>
<protein>
    <recommendedName>
        <fullName evidence="9">Protein Wnt</fullName>
    </recommendedName>
</protein>
<dbReference type="GO" id="GO:0030182">
    <property type="term" value="P:neuron differentiation"/>
    <property type="evidence" value="ECO:0007669"/>
    <property type="project" value="TreeGrafter"/>
</dbReference>
<name>A0A8S4NKP4_OWEFU</name>
<evidence type="ECO:0000256" key="5">
    <source>
        <dbReference type="ARBA" id="ARBA00022530"/>
    </source>
</evidence>
<evidence type="ECO:0000256" key="7">
    <source>
        <dbReference type="ARBA" id="ARBA00023157"/>
    </source>
</evidence>
<dbReference type="Gene3D" id="3.30.2460.20">
    <property type="match status" value="1"/>
</dbReference>
<comment type="similarity">
    <text evidence="2 9">Belongs to the Wnt family.</text>
</comment>
<keyword evidence="12" id="KW-1185">Reference proteome</keyword>
<proteinExistence type="inferred from homology"/>
<dbReference type="CDD" id="cd19343">
    <property type="entry name" value="Wnt_Wnt11"/>
    <property type="match status" value="1"/>
</dbReference>
<comment type="subcellular location">
    <subcellularLocation>
        <location evidence="1 9">Secreted</location>
        <location evidence="1 9">Extracellular space</location>
        <location evidence="1 9">Extracellular matrix</location>
    </subcellularLocation>
</comment>
<evidence type="ECO:0000256" key="3">
    <source>
        <dbReference type="ARBA" id="ARBA00022473"/>
    </source>
</evidence>
<keyword evidence="7" id="KW-1015">Disulfide bond</keyword>
<comment type="function">
    <text evidence="9">Ligand for members of the frizzled family of seven transmembrane receptors.</text>
</comment>
<comment type="caution">
    <text evidence="11">The sequence shown here is derived from an EMBL/GenBank/DDBJ whole genome shotgun (WGS) entry which is preliminary data.</text>
</comment>
<feature type="region of interest" description="Disordered" evidence="10">
    <location>
        <begin position="1"/>
        <end position="24"/>
    </location>
</feature>
<dbReference type="EMBL" id="CAIIXF020000004">
    <property type="protein sequence ID" value="CAH1781758.1"/>
    <property type="molecule type" value="Genomic_DNA"/>
</dbReference>
<dbReference type="PRINTS" id="PR01349">
    <property type="entry name" value="WNTPROTEIN"/>
</dbReference>
<dbReference type="InterPro" id="IPR018161">
    <property type="entry name" value="Wnt_CS"/>
</dbReference>
<sequence>MKLHSHTSLKEYRKREKSTHPLTRVHTRQALASSKKHWNITVHCTKGRRDGLHSSQVDVCKEHIDVMPIVKTAAYVAKQTCQYMFQDRRWNCSSIESVPKMTRDLSLGTREQAFVYAVSSSSLAHTVSRACALGHTLRCGCGLLPTEAPTEEFKWGGCSDDLRYGISFTKTFADAPFLKRNKKSSMNRHNNMVGVQVIDSSLGTACKCHGVSGSCALKTCWKALPDMEKIGHKLKHKYAYAVEVESRRVGRTKRLVPVDHDKIDIGNDELIYYTTSPDYCGPDPKTGSVGTAGRRCIKGDGGSGGCDSMCCGRGFITLNLLKKERCECKYYWCCYVKCKTCRRYVEIHKCR</sequence>
<dbReference type="GO" id="GO:0060070">
    <property type="term" value="P:canonical Wnt signaling pathway"/>
    <property type="evidence" value="ECO:0007669"/>
    <property type="project" value="TreeGrafter"/>
</dbReference>
<evidence type="ECO:0000256" key="6">
    <source>
        <dbReference type="ARBA" id="ARBA00022687"/>
    </source>
</evidence>
<evidence type="ECO:0000256" key="9">
    <source>
        <dbReference type="RuleBase" id="RU003500"/>
    </source>
</evidence>
<dbReference type="SMART" id="SM00097">
    <property type="entry name" value="WNT1"/>
    <property type="match status" value="1"/>
</dbReference>
<evidence type="ECO:0000313" key="12">
    <source>
        <dbReference type="Proteomes" id="UP000749559"/>
    </source>
</evidence>
<evidence type="ECO:0000256" key="4">
    <source>
        <dbReference type="ARBA" id="ARBA00022525"/>
    </source>
</evidence>
<dbReference type="Proteomes" id="UP000749559">
    <property type="component" value="Unassembled WGS sequence"/>
</dbReference>
<dbReference type="GO" id="GO:0005125">
    <property type="term" value="F:cytokine activity"/>
    <property type="evidence" value="ECO:0007669"/>
    <property type="project" value="TreeGrafter"/>
</dbReference>
<evidence type="ECO:0000256" key="10">
    <source>
        <dbReference type="SAM" id="MobiDB-lite"/>
    </source>
</evidence>
<evidence type="ECO:0000256" key="2">
    <source>
        <dbReference type="ARBA" id="ARBA00005683"/>
    </source>
</evidence>
<dbReference type="GO" id="GO:0045165">
    <property type="term" value="P:cell fate commitment"/>
    <property type="evidence" value="ECO:0007669"/>
    <property type="project" value="TreeGrafter"/>
</dbReference>
<dbReference type="Pfam" id="PF00110">
    <property type="entry name" value="wnt"/>
    <property type="match status" value="1"/>
</dbReference>
<dbReference type="OrthoDB" id="5945655at2759"/>
<keyword evidence="5" id="KW-0272">Extracellular matrix</keyword>
<keyword evidence="8" id="KW-0449">Lipoprotein</keyword>
<gene>
    <name evidence="11" type="ORF">OFUS_LOCUS8290</name>
</gene>
<dbReference type="GO" id="GO:0005109">
    <property type="term" value="F:frizzled binding"/>
    <property type="evidence" value="ECO:0007669"/>
    <property type="project" value="TreeGrafter"/>
</dbReference>
<dbReference type="PROSITE" id="PS00246">
    <property type="entry name" value="WNT1"/>
    <property type="match status" value="1"/>
</dbReference>
<accession>A0A8S4NKP4</accession>
<dbReference type="PANTHER" id="PTHR12027">
    <property type="entry name" value="WNT RELATED"/>
    <property type="match status" value="1"/>
</dbReference>
<dbReference type="FunFam" id="3.30.2460.20:FF:000001">
    <property type="entry name" value="Wnt homolog"/>
    <property type="match status" value="1"/>
</dbReference>
<keyword evidence="4" id="KW-0964">Secreted</keyword>
<keyword evidence="6 9" id="KW-0879">Wnt signaling pathway</keyword>
<dbReference type="AlphaFoldDB" id="A0A8S4NKP4"/>
<reference evidence="11" key="1">
    <citation type="submission" date="2022-03" db="EMBL/GenBank/DDBJ databases">
        <authorList>
            <person name="Martin C."/>
        </authorList>
    </citation>
    <scope>NUCLEOTIDE SEQUENCE</scope>
</reference>
<dbReference type="PANTHER" id="PTHR12027:SF102">
    <property type="entry name" value="PROTEIN WNT"/>
    <property type="match status" value="1"/>
</dbReference>
<evidence type="ECO:0000256" key="1">
    <source>
        <dbReference type="ARBA" id="ARBA00004498"/>
    </source>
</evidence>
<dbReference type="GO" id="GO:0005615">
    <property type="term" value="C:extracellular space"/>
    <property type="evidence" value="ECO:0007669"/>
    <property type="project" value="TreeGrafter"/>
</dbReference>
<dbReference type="InterPro" id="IPR043158">
    <property type="entry name" value="Wnt_C"/>
</dbReference>
<dbReference type="InterPro" id="IPR005817">
    <property type="entry name" value="Wnt"/>
</dbReference>
<evidence type="ECO:0000256" key="8">
    <source>
        <dbReference type="ARBA" id="ARBA00023288"/>
    </source>
</evidence>
<organism evidence="11 12">
    <name type="scientific">Owenia fusiformis</name>
    <name type="common">Polychaete worm</name>
    <dbReference type="NCBI Taxonomy" id="6347"/>
    <lineage>
        <taxon>Eukaryota</taxon>
        <taxon>Metazoa</taxon>
        <taxon>Spiralia</taxon>
        <taxon>Lophotrochozoa</taxon>
        <taxon>Annelida</taxon>
        <taxon>Polychaeta</taxon>
        <taxon>Sedentaria</taxon>
        <taxon>Canalipalpata</taxon>
        <taxon>Sabellida</taxon>
        <taxon>Oweniida</taxon>
        <taxon>Oweniidae</taxon>
        <taxon>Owenia</taxon>
    </lineage>
</organism>
<evidence type="ECO:0000313" key="11">
    <source>
        <dbReference type="EMBL" id="CAH1781758.1"/>
    </source>
</evidence>